<proteinExistence type="predicted"/>
<evidence type="ECO:0000259" key="1">
    <source>
        <dbReference type="PROSITE" id="PS50004"/>
    </source>
</evidence>
<dbReference type="SUPFAM" id="SSF49562">
    <property type="entry name" value="C2 domain (Calcium/lipid-binding domain, CaLB)"/>
    <property type="match status" value="1"/>
</dbReference>
<feature type="non-terminal residue" evidence="2">
    <location>
        <position position="1"/>
    </location>
</feature>
<dbReference type="PANTHER" id="PTHR10024">
    <property type="entry name" value="SYNAPTOTAGMIN"/>
    <property type="match status" value="1"/>
</dbReference>
<dbReference type="GO" id="GO:0005886">
    <property type="term" value="C:plasma membrane"/>
    <property type="evidence" value="ECO:0007669"/>
    <property type="project" value="TreeGrafter"/>
</dbReference>
<organism evidence="2">
    <name type="scientific">Cuerna arida</name>
    <dbReference type="NCBI Taxonomy" id="1464854"/>
    <lineage>
        <taxon>Eukaryota</taxon>
        <taxon>Metazoa</taxon>
        <taxon>Ecdysozoa</taxon>
        <taxon>Arthropoda</taxon>
        <taxon>Hexapoda</taxon>
        <taxon>Insecta</taxon>
        <taxon>Pterygota</taxon>
        <taxon>Neoptera</taxon>
        <taxon>Paraneoptera</taxon>
        <taxon>Hemiptera</taxon>
        <taxon>Auchenorrhyncha</taxon>
        <taxon>Membracoidea</taxon>
        <taxon>Cicadellidae</taxon>
        <taxon>Cicadellinae</taxon>
        <taxon>Proconiini</taxon>
        <taxon>Cuerna</taxon>
    </lineage>
</organism>
<dbReference type="InterPro" id="IPR000008">
    <property type="entry name" value="C2_dom"/>
</dbReference>
<protein>
    <recommendedName>
        <fullName evidence="1">C2 domain-containing protein</fullName>
    </recommendedName>
</protein>
<dbReference type="PROSITE" id="PS50004">
    <property type="entry name" value="C2"/>
    <property type="match status" value="1"/>
</dbReference>
<dbReference type="PANTHER" id="PTHR10024:SF378">
    <property type="entry name" value="SYNAPTOTAGMIN BETA, ISOFORM D"/>
    <property type="match status" value="1"/>
</dbReference>
<dbReference type="EMBL" id="GECZ01003113">
    <property type="protein sequence ID" value="JAS66656.1"/>
    <property type="molecule type" value="Transcribed_RNA"/>
</dbReference>
<dbReference type="InterPro" id="IPR035892">
    <property type="entry name" value="C2_domain_sf"/>
</dbReference>
<dbReference type="GO" id="GO:0000149">
    <property type="term" value="F:SNARE binding"/>
    <property type="evidence" value="ECO:0007669"/>
    <property type="project" value="TreeGrafter"/>
</dbReference>
<accession>A0A1B6GW56</accession>
<dbReference type="AlphaFoldDB" id="A0A1B6GW56"/>
<sequence length="113" mass="13206">YKNDKNPLINETFKYPVAFDDLKTKSLRLIMFDNDRETPQDIVGEVRLAIEKLELVSSLEFWADIIKSKRAPEDRQELQVSLNYLPSAERFTVTVLMARNLLSMHSSTETEWL</sequence>
<dbReference type="Gene3D" id="2.60.40.150">
    <property type="entry name" value="C2 domain"/>
    <property type="match status" value="2"/>
</dbReference>
<dbReference type="GO" id="GO:0017156">
    <property type="term" value="P:calcium-ion regulated exocytosis"/>
    <property type="evidence" value="ECO:0007669"/>
    <property type="project" value="TreeGrafter"/>
</dbReference>
<dbReference type="GO" id="GO:0005544">
    <property type="term" value="F:calcium-dependent phospholipid binding"/>
    <property type="evidence" value="ECO:0007669"/>
    <property type="project" value="TreeGrafter"/>
</dbReference>
<dbReference type="GO" id="GO:0070382">
    <property type="term" value="C:exocytic vesicle"/>
    <property type="evidence" value="ECO:0007669"/>
    <property type="project" value="TreeGrafter"/>
</dbReference>
<dbReference type="GO" id="GO:0005509">
    <property type="term" value="F:calcium ion binding"/>
    <property type="evidence" value="ECO:0007669"/>
    <property type="project" value="TreeGrafter"/>
</dbReference>
<feature type="domain" description="C2" evidence="1">
    <location>
        <begin position="1"/>
        <end position="63"/>
    </location>
</feature>
<name>A0A1B6GW56_9HEMI</name>
<dbReference type="GO" id="GO:0030276">
    <property type="term" value="F:clathrin binding"/>
    <property type="evidence" value="ECO:0007669"/>
    <property type="project" value="TreeGrafter"/>
</dbReference>
<dbReference type="Pfam" id="PF00168">
    <property type="entry name" value="C2"/>
    <property type="match status" value="1"/>
</dbReference>
<gene>
    <name evidence="2" type="ORF">g.46108</name>
</gene>
<evidence type="ECO:0000313" key="2">
    <source>
        <dbReference type="EMBL" id="JAS66656.1"/>
    </source>
</evidence>
<feature type="non-terminal residue" evidence="2">
    <location>
        <position position="113"/>
    </location>
</feature>
<reference evidence="2" key="1">
    <citation type="submission" date="2015-11" db="EMBL/GenBank/DDBJ databases">
        <title>De novo transcriptome assembly of four potential Pierce s Disease insect vectors from Arizona vineyards.</title>
        <authorList>
            <person name="Tassone E.E."/>
        </authorList>
    </citation>
    <scope>NUCLEOTIDE SEQUENCE</scope>
</reference>
<dbReference type="GO" id="GO:0001786">
    <property type="term" value="F:phosphatidylserine binding"/>
    <property type="evidence" value="ECO:0007669"/>
    <property type="project" value="TreeGrafter"/>
</dbReference>